<dbReference type="EMBL" id="JASUXU010000004">
    <property type="protein sequence ID" value="KAK0326614.1"/>
    <property type="molecule type" value="Genomic_DNA"/>
</dbReference>
<dbReference type="Proteomes" id="UP001168146">
    <property type="component" value="Unassembled WGS sequence"/>
</dbReference>
<organism evidence="1 2">
    <name type="scientific">Friedmanniomyces endolithicus</name>
    <dbReference type="NCBI Taxonomy" id="329885"/>
    <lineage>
        <taxon>Eukaryota</taxon>
        <taxon>Fungi</taxon>
        <taxon>Dikarya</taxon>
        <taxon>Ascomycota</taxon>
        <taxon>Pezizomycotina</taxon>
        <taxon>Dothideomycetes</taxon>
        <taxon>Dothideomycetidae</taxon>
        <taxon>Mycosphaerellales</taxon>
        <taxon>Teratosphaeriaceae</taxon>
        <taxon>Friedmanniomyces</taxon>
    </lineage>
</organism>
<comment type="caution">
    <text evidence="1">The sequence shown here is derived from an EMBL/GenBank/DDBJ whole genome shotgun (WGS) entry which is preliminary data.</text>
</comment>
<protein>
    <submittedName>
        <fullName evidence="1">Uncharacterized protein</fullName>
    </submittedName>
</protein>
<name>A0AAN6FY74_9PEZI</name>
<sequence length="69" mass="7167">MDATRSQPHVNGGVATEAVKEAAFAVAKVWQILTKAGEDEAAAIIMKAGEEAFEAHVFGEAVVRAVAEA</sequence>
<reference evidence="1" key="1">
    <citation type="submission" date="2021-12" db="EMBL/GenBank/DDBJ databases">
        <title>Black yeast isolated from Biological Soil Crust.</title>
        <authorList>
            <person name="Kurbessoian T."/>
        </authorList>
    </citation>
    <scope>NUCLEOTIDE SEQUENCE</scope>
    <source>
        <strain evidence="1">CCFEE 5208</strain>
    </source>
</reference>
<gene>
    <name evidence="1" type="ORF">LTR82_002456</name>
</gene>
<proteinExistence type="predicted"/>
<dbReference type="AlphaFoldDB" id="A0AAN6FY74"/>
<evidence type="ECO:0000313" key="1">
    <source>
        <dbReference type="EMBL" id="KAK0326614.1"/>
    </source>
</evidence>
<evidence type="ECO:0000313" key="2">
    <source>
        <dbReference type="Proteomes" id="UP001168146"/>
    </source>
</evidence>
<accession>A0AAN6FY74</accession>